<dbReference type="EMBL" id="BJMM01000003">
    <property type="protein sequence ID" value="GEB48480.1"/>
    <property type="molecule type" value="Genomic_DNA"/>
</dbReference>
<comment type="cofactor">
    <cofactor evidence="1">
        <name>FAD</name>
        <dbReference type="ChEBI" id="CHEBI:57692"/>
    </cofactor>
</comment>
<keyword evidence="10 16" id="KW-0503">Monooxygenase</keyword>
<keyword evidence="7" id="KW-0274">FAD</keyword>
<keyword evidence="17" id="KW-1185">Reference proteome</keyword>
<evidence type="ECO:0000256" key="7">
    <source>
        <dbReference type="ARBA" id="ARBA00022827"/>
    </source>
</evidence>
<evidence type="ECO:0000256" key="3">
    <source>
        <dbReference type="ARBA" id="ARBA00007588"/>
    </source>
</evidence>
<evidence type="ECO:0000256" key="4">
    <source>
        <dbReference type="ARBA" id="ARBA00013076"/>
    </source>
</evidence>
<dbReference type="PANTHER" id="PTHR42802:SF1">
    <property type="entry name" value="L-ORNITHINE N(5)-MONOOXYGENASE"/>
    <property type="match status" value="1"/>
</dbReference>
<protein>
    <recommendedName>
        <fullName evidence="5">L-lysine N6-monooxygenase MbtG</fullName>
        <ecNumber evidence="4">1.14.13.59</ecNumber>
    </recommendedName>
    <alternativeName>
        <fullName evidence="14">Lysine 6-N-hydroxylase</fullName>
    </alternativeName>
    <alternativeName>
        <fullName evidence="13">Lysine N6-hydroxylase</fullName>
    </alternativeName>
    <alternativeName>
        <fullName evidence="11">Lysine-N-oxygenase</fullName>
    </alternativeName>
    <alternativeName>
        <fullName evidence="12">Mycobactin synthase protein G</fullName>
    </alternativeName>
</protein>
<keyword evidence="6" id="KW-0285">Flavoprotein</keyword>
<gene>
    <name evidence="16" type="ORF">SCA03_10310</name>
</gene>
<dbReference type="RefSeq" id="WP_230988485.1">
    <property type="nucleotide sequence ID" value="NZ_BJMM01000003.1"/>
</dbReference>
<proteinExistence type="inferred from homology"/>
<name>A0A4Y3QWW1_STRCI</name>
<dbReference type="Proteomes" id="UP000319210">
    <property type="component" value="Unassembled WGS sequence"/>
</dbReference>
<evidence type="ECO:0000256" key="5">
    <source>
        <dbReference type="ARBA" id="ARBA00016406"/>
    </source>
</evidence>
<dbReference type="Gene3D" id="3.50.50.60">
    <property type="entry name" value="FAD/NAD(P)-binding domain"/>
    <property type="match status" value="1"/>
</dbReference>
<comment type="similarity">
    <text evidence="3">Belongs to the lysine N(6)-hydroxylase/L-ornithine N(5)-oxygenase family.</text>
</comment>
<keyword evidence="8" id="KW-0521">NADP</keyword>
<sequence length="430" mass="47288">MTSTNGTATGVRDLVGVGFGPANLALAVALEEHEGPPLDALFLEKRPRLAWHPGMLLEDATMQVSFLKDLATLRNPRSAFSFLSYLHDRGRLVDFINHKEFFPSRVEFHDYLDWAAGHVAHRVRYDTAAVAVRPVTEAQTVVAFDVVTREADGGERTERARNIVLGTGLVPRMPEGVARSERVWHSEELLPRIEELTGPPPASFAVVGAGQSAAEVAAHLHSRFPDSRIDALLPSYGYSPSDDSPFANRVFDPEAVDHFYDAVPAVRERFYEQHGNTNYAVVDLDLINELYRRSYQESVRGTRRLHFWPMCRVEGADSGPDGVRLRVNRLLEDRSTELDAGIAVFATGYHPMDAASLLGPAAELCKRDSAGRLRVSREYRVETSADVTAGIYLQGGIEHTHGISASLLSNIAVRAGEIVTSLAAGVRQIP</sequence>
<evidence type="ECO:0000256" key="6">
    <source>
        <dbReference type="ARBA" id="ARBA00022630"/>
    </source>
</evidence>
<organism evidence="16 17">
    <name type="scientific">Streptomyces cacaoi</name>
    <dbReference type="NCBI Taxonomy" id="1898"/>
    <lineage>
        <taxon>Bacteria</taxon>
        <taxon>Bacillati</taxon>
        <taxon>Actinomycetota</taxon>
        <taxon>Actinomycetes</taxon>
        <taxon>Kitasatosporales</taxon>
        <taxon>Streptomycetaceae</taxon>
        <taxon>Streptomyces</taxon>
    </lineage>
</organism>
<comment type="catalytic activity">
    <reaction evidence="15">
        <text>L-lysine + NADPH + O2 = N(6)-hydroxy-L-lysine + NADP(+) + H2O</text>
        <dbReference type="Rhea" id="RHEA:23228"/>
        <dbReference type="ChEBI" id="CHEBI:15377"/>
        <dbReference type="ChEBI" id="CHEBI:15379"/>
        <dbReference type="ChEBI" id="CHEBI:32551"/>
        <dbReference type="ChEBI" id="CHEBI:57783"/>
        <dbReference type="ChEBI" id="CHEBI:57820"/>
        <dbReference type="ChEBI" id="CHEBI:58349"/>
        <dbReference type="EC" id="1.14.13.59"/>
    </reaction>
</comment>
<comment type="caution">
    <text evidence="16">The sequence shown here is derived from an EMBL/GenBank/DDBJ whole genome shotgun (WGS) entry which is preliminary data.</text>
</comment>
<dbReference type="AlphaFoldDB" id="A0A4Y3QWW1"/>
<evidence type="ECO:0000256" key="14">
    <source>
        <dbReference type="ARBA" id="ARBA00032738"/>
    </source>
</evidence>
<keyword evidence="9" id="KW-0560">Oxidoreductase</keyword>
<evidence type="ECO:0000256" key="9">
    <source>
        <dbReference type="ARBA" id="ARBA00023002"/>
    </source>
</evidence>
<dbReference type="Pfam" id="PF13434">
    <property type="entry name" value="Lys_Orn_oxgnase"/>
    <property type="match status" value="1"/>
</dbReference>
<reference evidence="16 17" key="1">
    <citation type="submission" date="2019-06" db="EMBL/GenBank/DDBJ databases">
        <title>Whole genome shotgun sequence of Streptomyces cacaoi subsp. cacaoi NBRC 12748.</title>
        <authorList>
            <person name="Hosoyama A."/>
            <person name="Uohara A."/>
            <person name="Ohji S."/>
            <person name="Ichikawa N."/>
        </authorList>
    </citation>
    <scope>NUCLEOTIDE SEQUENCE [LARGE SCALE GENOMIC DNA]</scope>
    <source>
        <strain evidence="16 17">NBRC 12748</strain>
    </source>
</reference>
<comment type="pathway">
    <text evidence="2">Siderophore biosynthesis.</text>
</comment>
<dbReference type="EC" id="1.14.13.59" evidence="4"/>
<dbReference type="GO" id="GO:0047091">
    <property type="term" value="F:L-lysine 6-monooxygenase (NADPH) activity"/>
    <property type="evidence" value="ECO:0007669"/>
    <property type="project" value="UniProtKB-EC"/>
</dbReference>
<evidence type="ECO:0000256" key="8">
    <source>
        <dbReference type="ARBA" id="ARBA00022857"/>
    </source>
</evidence>
<evidence type="ECO:0000256" key="13">
    <source>
        <dbReference type="ARBA" id="ARBA00032493"/>
    </source>
</evidence>
<dbReference type="InterPro" id="IPR036188">
    <property type="entry name" value="FAD/NAD-bd_sf"/>
</dbReference>
<dbReference type="InterPro" id="IPR025700">
    <property type="entry name" value="Lys/Orn_oxygenase"/>
</dbReference>
<evidence type="ECO:0000256" key="1">
    <source>
        <dbReference type="ARBA" id="ARBA00001974"/>
    </source>
</evidence>
<dbReference type="SUPFAM" id="SSF51905">
    <property type="entry name" value="FAD/NAD(P)-binding domain"/>
    <property type="match status" value="2"/>
</dbReference>
<accession>A0A4Y3QWW1</accession>
<evidence type="ECO:0000256" key="15">
    <source>
        <dbReference type="ARBA" id="ARBA00048407"/>
    </source>
</evidence>
<evidence type="ECO:0000256" key="11">
    <source>
        <dbReference type="ARBA" id="ARBA00029939"/>
    </source>
</evidence>
<evidence type="ECO:0000313" key="17">
    <source>
        <dbReference type="Proteomes" id="UP000319210"/>
    </source>
</evidence>
<evidence type="ECO:0000256" key="2">
    <source>
        <dbReference type="ARBA" id="ARBA00004924"/>
    </source>
</evidence>
<evidence type="ECO:0000256" key="10">
    <source>
        <dbReference type="ARBA" id="ARBA00023033"/>
    </source>
</evidence>
<evidence type="ECO:0000313" key="16">
    <source>
        <dbReference type="EMBL" id="GEB48480.1"/>
    </source>
</evidence>
<dbReference type="PANTHER" id="PTHR42802">
    <property type="entry name" value="MONOOXYGENASE"/>
    <property type="match status" value="1"/>
</dbReference>
<evidence type="ECO:0000256" key="12">
    <source>
        <dbReference type="ARBA" id="ARBA00031158"/>
    </source>
</evidence>
<dbReference type="PRINTS" id="PR00368">
    <property type="entry name" value="FADPNR"/>
</dbReference>